<dbReference type="Proteomes" id="UP000008466">
    <property type="component" value="Chromosome"/>
</dbReference>
<sequence>MRKNVFAVLAAVVLISLFVFTGCSKSEAKTATPAPAAAPAVAAPAPVAPAPAPAVAAAKYADGIYFAADDAFASSGWKETVTLTVSGGKIVEADWNAVNVSGGADKKTYDKAGKYNMVKFGKAQAEWYQQAEKAEAHLLKTQDPAQISYKDSEGHTDDIAGVSVHVNAFFELAAKALAAGPVGRGSYADGAYFAIDASYPSSGWKEYVSLTVLNGRIASVNWSAVNRNGDDKKAYDKAGKYNMVKFGKAQDEWYVQAQKTEEYLLKTQDLTAITYKDDAGHTDDIAGVSVHVNPLFDLVKKALDNGPVGLGPFANGGYYATEEAFGSSGWKGFASLFVSNGNLVNVYWSAVDKDNRDKQTVAAEGGYGMLKASKIGKEWHEQAVVVQNHLLSTQDPKKITYKDDAGHTDDIAGASVHVNDFYALVEKALANGVKKY</sequence>
<dbReference type="PROSITE" id="PS51257">
    <property type="entry name" value="PROKAR_LIPOPROTEIN"/>
    <property type="match status" value="1"/>
</dbReference>
<dbReference type="STRING" id="158189.SpiBuddy_1075"/>
<dbReference type="Gene3D" id="3.90.1010.20">
    <property type="match status" value="3"/>
</dbReference>
<keyword evidence="3" id="KW-1185">Reference proteome</keyword>
<evidence type="ECO:0008006" key="4">
    <source>
        <dbReference type="Google" id="ProtNLM"/>
    </source>
</evidence>
<evidence type="ECO:0000256" key="1">
    <source>
        <dbReference type="SAM" id="SignalP"/>
    </source>
</evidence>
<feature type="signal peptide" evidence="1">
    <location>
        <begin position="1"/>
        <end position="21"/>
    </location>
</feature>
<feature type="chain" id="PRO_5003256534" description="FMN-binding domain protein" evidence="1">
    <location>
        <begin position="22"/>
        <end position="436"/>
    </location>
</feature>
<dbReference type="HOGENOM" id="CLU_054922_0_0_12"/>
<evidence type="ECO:0000313" key="2">
    <source>
        <dbReference type="EMBL" id="ADY12900.1"/>
    </source>
</evidence>
<dbReference type="EMBL" id="CP002541">
    <property type="protein sequence ID" value="ADY12900.1"/>
    <property type="molecule type" value="Genomic_DNA"/>
</dbReference>
<dbReference type="AlphaFoldDB" id="F0RYQ7"/>
<gene>
    <name evidence="2" type="ordered locus">SpiBuddy_1075</name>
</gene>
<evidence type="ECO:0000313" key="3">
    <source>
        <dbReference type="Proteomes" id="UP000008466"/>
    </source>
</evidence>
<dbReference type="eggNOG" id="COG4939">
    <property type="taxonomic scope" value="Bacteria"/>
</dbReference>
<protein>
    <recommendedName>
        <fullName evidence="4">FMN-binding domain protein</fullName>
    </recommendedName>
</protein>
<proteinExistence type="predicted"/>
<dbReference type="OrthoDB" id="384237at2"/>
<accession>F0RYQ7</accession>
<dbReference type="RefSeq" id="WP_013606751.1">
    <property type="nucleotide sequence ID" value="NC_015152.1"/>
</dbReference>
<reference evidence="3" key="1">
    <citation type="submission" date="2011-02" db="EMBL/GenBank/DDBJ databases">
        <title>Complete sequence of Spirochaeta sp. Buddy.</title>
        <authorList>
            <person name="Lucas S."/>
            <person name="Copeland A."/>
            <person name="Lapidus A."/>
            <person name="Cheng J.-F."/>
            <person name="Goodwin L."/>
            <person name="Pitluck S."/>
            <person name="Zeytun A."/>
            <person name="Detter J.C."/>
            <person name="Han C."/>
            <person name="Tapia R."/>
            <person name="Land M."/>
            <person name="Hauser L."/>
            <person name="Kyrpides N."/>
            <person name="Ivanova N."/>
            <person name="Mikhailova N."/>
            <person name="Pagani I."/>
            <person name="Ritalahti K.M."/>
            <person name="Loeffler F.E."/>
            <person name="Woyke T."/>
        </authorList>
    </citation>
    <scope>NUCLEOTIDE SEQUENCE [LARGE SCALE GENOMIC DNA]</scope>
    <source>
        <strain evidence="3">ATCC BAA-1886 / DSM 22777 / Buddy</strain>
    </source>
</reference>
<name>F0RYQ7_SPHGB</name>
<organism evidence="2 3">
    <name type="scientific">Sphaerochaeta globosa (strain ATCC BAA-1886 / DSM 22777 / Buddy)</name>
    <name type="common">Spirochaeta sp. (strain Buddy)</name>
    <dbReference type="NCBI Taxonomy" id="158189"/>
    <lineage>
        <taxon>Bacteria</taxon>
        <taxon>Pseudomonadati</taxon>
        <taxon>Spirochaetota</taxon>
        <taxon>Spirochaetia</taxon>
        <taxon>Spirochaetales</taxon>
        <taxon>Sphaerochaetaceae</taxon>
        <taxon>Sphaerochaeta</taxon>
    </lineage>
</organism>
<keyword evidence="1" id="KW-0732">Signal</keyword>
<dbReference type="KEGG" id="sbu:SpiBuddy_1075"/>